<feature type="transmembrane region" description="Helical" evidence="1">
    <location>
        <begin position="72"/>
        <end position="94"/>
    </location>
</feature>
<name>A0A645GQV6_9ZZZZ</name>
<dbReference type="PANTHER" id="PTHR23526:SF2">
    <property type="entry name" value="MAJOR FACILITATOR SUPERFAMILY (MFS) PROFILE DOMAIN-CONTAINING PROTEIN"/>
    <property type="match status" value="1"/>
</dbReference>
<keyword evidence="1" id="KW-1133">Transmembrane helix</keyword>
<accession>A0A645GQV6</accession>
<sequence>MLPGWEPERLTRIKELPYAQTGKRISLRELLVKPFHNKIYMRTVLVIFIWSLFANMPGSFYTVYLLKEQHVSYSYINTVAMFNVVVLILMTPVWRRIYTKHSWLKPLSFAMMLLSLHYLLLAFASGDLLFLYPIGMIINYLCVSGINLAFSSVGYINIPEDNQTMYISFYATANNLAALAAATISRTFVSGLGGLRFHIFGVPFGEKQLLMLMLCFLMLGGGIAVRYIYRRNKGQGFQF</sequence>
<dbReference type="InterPro" id="IPR011701">
    <property type="entry name" value="MFS"/>
</dbReference>
<dbReference type="InterPro" id="IPR052528">
    <property type="entry name" value="Sugar_transport-like"/>
</dbReference>
<evidence type="ECO:0000256" key="1">
    <source>
        <dbReference type="SAM" id="Phobius"/>
    </source>
</evidence>
<reference evidence="2" key="1">
    <citation type="submission" date="2019-08" db="EMBL/GenBank/DDBJ databases">
        <authorList>
            <person name="Kucharzyk K."/>
            <person name="Murdoch R.W."/>
            <person name="Higgins S."/>
            <person name="Loffler F."/>
        </authorList>
    </citation>
    <scope>NUCLEOTIDE SEQUENCE</scope>
</reference>
<organism evidence="2">
    <name type="scientific">bioreactor metagenome</name>
    <dbReference type="NCBI Taxonomy" id="1076179"/>
    <lineage>
        <taxon>unclassified sequences</taxon>
        <taxon>metagenomes</taxon>
        <taxon>ecological metagenomes</taxon>
    </lineage>
</organism>
<protein>
    <submittedName>
        <fullName evidence="2">Uncharacterized protein</fullName>
    </submittedName>
</protein>
<dbReference type="Pfam" id="PF07690">
    <property type="entry name" value="MFS_1"/>
    <property type="match status" value="1"/>
</dbReference>
<dbReference type="Gene3D" id="1.20.1250.20">
    <property type="entry name" value="MFS general substrate transporter like domains"/>
    <property type="match status" value="1"/>
</dbReference>
<feature type="transmembrane region" description="Helical" evidence="1">
    <location>
        <begin position="106"/>
        <end position="124"/>
    </location>
</feature>
<dbReference type="InterPro" id="IPR036259">
    <property type="entry name" value="MFS_trans_sf"/>
</dbReference>
<dbReference type="EMBL" id="VSSQ01079892">
    <property type="protein sequence ID" value="MPN29277.1"/>
    <property type="molecule type" value="Genomic_DNA"/>
</dbReference>
<comment type="caution">
    <text evidence="2">The sequence shown here is derived from an EMBL/GenBank/DDBJ whole genome shotgun (WGS) entry which is preliminary data.</text>
</comment>
<proteinExistence type="predicted"/>
<keyword evidence="1" id="KW-0812">Transmembrane</keyword>
<feature type="transmembrane region" description="Helical" evidence="1">
    <location>
        <begin position="130"/>
        <end position="155"/>
    </location>
</feature>
<keyword evidence="1" id="KW-0472">Membrane</keyword>
<feature type="transmembrane region" description="Helical" evidence="1">
    <location>
        <begin position="209"/>
        <end position="229"/>
    </location>
</feature>
<feature type="transmembrane region" description="Helical" evidence="1">
    <location>
        <begin position="43"/>
        <end position="66"/>
    </location>
</feature>
<dbReference type="GO" id="GO:0022857">
    <property type="term" value="F:transmembrane transporter activity"/>
    <property type="evidence" value="ECO:0007669"/>
    <property type="project" value="InterPro"/>
</dbReference>
<dbReference type="AlphaFoldDB" id="A0A645GQV6"/>
<dbReference type="SUPFAM" id="SSF103473">
    <property type="entry name" value="MFS general substrate transporter"/>
    <property type="match status" value="1"/>
</dbReference>
<feature type="transmembrane region" description="Helical" evidence="1">
    <location>
        <begin position="167"/>
        <end position="189"/>
    </location>
</feature>
<evidence type="ECO:0000313" key="2">
    <source>
        <dbReference type="EMBL" id="MPN29277.1"/>
    </source>
</evidence>
<gene>
    <name evidence="2" type="ORF">SDC9_176729</name>
</gene>
<dbReference type="PANTHER" id="PTHR23526">
    <property type="entry name" value="INTEGRAL MEMBRANE TRANSPORT PROTEIN-RELATED"/>
    <property type="match status" value="1"/>
</dbReference>